<gene>
    <name evidence="11" type="ORF">L211DRAFT_829325</name>
</gene>
<evidence type="ECO:0000256" key="9">
    <source>
        <dbReference type="ARBA" id="ARBA00023328"/>
    </source>
</evidence>
<dbReference type="GO" id="GO:0000070">
    <property type="term" value="P:mitotic sister chromatid segregation"/>
    <property type="evidence" value="ECO:0007669"/>
    <property type="project" value="TreeGrafter"/>
</dbReference>
<feature type="region of interest" description="Disordered" evidence="10">
    <location>
        <begin position="182"/>
        <end position="219"/>
    </location>
</feature>
<proteinExistence type="inferred from homology"/>
<evidence type="ECO:0000256" key="10">
    <source>
        <dbReference type="SAM" id="MobiDB-lite"/>
    </source>
</evidence>
<evidence type="ECO:0000256" key="8">
    <source>
        <dbReference type="ARBA" id="ARBA00023306"/>
    </source>
</evidence>
<keyword evidence="3" id="KW-0158">Chromosome</keyword>
<keyword evidence="12" id="KW-1185">Reference proteome</keyword>
<dbReference type="AlphaFoldDB" id="A0A3N4LC16"/>
<keyword evidence="9" id="KW-0137">Centromere</keyword>
<evidence type="ECO:0000313" key="12">
    <source>
        <dbReference type="Proteomes" id="UP000267821"/>
    </source>
</evidence>
<evidence type="ECO:0000256" key="7">
    <source>
        <dbReference type="ARBA" id="ARBA00023054"/>
    </source>
</evidence>
<keyword evidence="4" id="KW-0132">Cell division</keyword>
<evidence type="ECO:0000313" key="11">
    <source>
        <dbReference type="EMBL" id="RPB20433.1"/>
    </source>
</evidence>
<evidence type="ECO:0000256" key="6">
    <source>
        <dbReference type="ARBA" id="ARBA00022838"/>
    </source>
</evidence>
<dbReference type="Pfam" id="PF05859">
    <property type="entry name" value="Mis12"/>
    <property type="match status" value="1"/>
</dbReference>
<sequence length="294" mass="32132">MHQLETLLGALIDKNFDKFEIYVLRNVLTVPDGLVGWVRLPHHKGYDFKPRPIDAPPIPTATAPPATPAAVPAPNEGYAWYHPTHPTNDTFTRLREKLIASHYLNQTLKTEVSSNAALISKLKAALANTSPTDTAPSASLSFLTTSTPTTLHPLPTTAEFIALQISSIRSLLATLPPKLTTSFDSLTSPTSDDDENTPLAPDLSDLDPTNPSISPNERRKRYIEKMIRRHMQKQRRIKLTRRGEVVGGEYWDGVAASGGGVGLAGEKRRGLEEVAALERLFGIEGGGEEGKEKE</sequence>
<dbReference type="GO" id="GO:0000444">
    <property type="term" value="C:MIS12/MIND type complex"/>
    <property type="evidence" value="ECO:0007669"/>
    <property type="project" value="TreeGrafter"/>
</dbReference>
<dbReference type="GO" id="GO:0051301">
    <property type="term" value="P:cell division"/>
    <property type="evidence" value="ECO:0007669"/>
    <property type="project" value="UniProtKB-KW"/>
</dbReference>
<evidence type="ECO:0000256" key="1">
    <source>
        <dbReference type="ARBA" id="ARBA00004629"/>
    </source>
</evidence>
<evidence type="ECO:0000256" key="2">
    <source>
        <dbReference type="ARBA" id="ARBA00008643"/>
    </source>
</evidence>
<keyword evidence="6" id="KW-0995">Kinetochore</keyword>
<dbReference type="PANTHER" id="PTHR14527">
    <property type="entry name" value="PROTEIN MIS12 HOMOLOG"/>
    <property type="match status" value="1"/>
</dbReference>
<dbReference type="OrthoDB" id="1884855at2759"/>
<dbReference type="PANTHER" id="PTHR14527:SF2">
    <property type="entry name" value="PROTEIN MIS12 HOMOLOG"/>
    <property type="match status" value="1"/>
</dbReference>
<dbReference type="EMBL" id="ML121571">
    <property type="protein sequence ID" value="RPB20433.1"/>
    <property type="molecule type" value="Genomic_DNA"/>
</dbReference>
<dbReference type="GO" id="GO:0005634">
    <property type="term" value="C:nucleus"/>
    <property type="evidence" value="ECO:0007669"/>
    <property type="project" value="InterPro"/>
</dbReference>
<evidence type="ECO:0000256" key="4">
    <source>
        <dbReference type="ARBA" id="ARBA00022618"/>
    </source>
</evidence>
<organism evidence="11 12">
    <name type="scientific">Terfezia boudieri ATCC MYA-4762</name>
    <dbReference type="NCBI Taxonomy" id="1051890"/>
    <lineage>
        <taxon>Eukaryota</taxon>
        <taxon>Fungi</taxon>
        <taxon>Dikarya</taxon>
        <taxon>Ascomycota</taxon>
        <taxon>Pezizomycotina</taxon>
        <taxon>Pezizomycetes</taxon>
        <taxon>Pezizales</taxon>
        <taxon>Pezizaceae</taxon>
        <taxon>Terfezia</taxon>
    </lineage>
</organism>
<dbReference type="InParanoid" id="A0A3N4LC16"/>
<comment type="similarity">
    <text evidence="2">Belongs to the mis12 family.</text>
</comment>
<evidence type="ECO:0000256" key="3">
    <source>
        <dbReference type="ARBA" id="ARBA00022454"/>
    </source>
</evidence>
<dbReference type="GO" id="GO:0051382">
    <property type="term" value="P:kinetochore assembly"/>
    <property type="evidence" value="ECO:0007669"/>
    <property type="project" value="TreeGrafter"/>
</dbReference>
<comment type="subcellular location">
    <subcellularLocation>
        <location evidence="1">Chromosome</location>
        <location evidence="1">Centromere</location>
        <location evidence="1">Kinetochore</location>
    </subcellularLocation>
</comment>
<keyword evidence="8" id="KW-0131">Cell cycle</keyword>
<name>A0A3N4LC16_9PEZI</name>
<accession>A0A3N4LC16</accession>
<evidence type="ECO:0000256" key="5">
    <source>
        <dbReference type="ARBA" id="ARBA00022776"/>
    </source>
</evidence>
<dbReference type="Proteomes" id="UP000267821">
    <property type="component" value="Unassembled WGS sequence"/>
</dbReference>
<keyword evidence="5" id="KW-0498">Mitosis</keyword>
<protein>
    <submittedName>
        <fullName evidence="11">Uncharacterized protein</fullName>
    </submittedName>
</protein>
<reference evidence="11 12" key="1">
    <citation type="journal article" date="2018" name="Nat. Ecol. Evol.">
        <title>Pezizomycetes genomes reveal the molecular basis of ectomycorrhizal truffle lifestyle.</title>
        <authorList>
            <person name="Murat C."/>
            <person name="Payen T."/>
            <person name="Noel B."/>
            <person name="Kuo A."/>
            <person name="Morin E."/>
            <person name="Chen J."/>
            <person name="Kohler A."/>
            <person name="Krizsan K."/>
            <person name="Balestrini R."/>
            <person name="Da Silva C."/>
            <person name="Montanini B."/>
            <person name="Hainaut M."/>
            <person name="Levati E."/>
            <person name="Barry K.W."/>
            <person name="Belfiori B."/>
            <person name="Cichocki N."/>
            <person name="Clum A."/>
            <person name="Dockter R.B."/>
            <person name="Fauchery L."/>
            <person name="Guy J."/>
            <person name="Iotti M."/>
            <person name="Le Tacon F."/>
            <person name="Lindquist E.A."/>
            <person name="Lipzen A."/>
            <person name="Malagnac F."/>
            <person name="Mello A."/>
            <person name="Molinier V."/>
            <person name="Miyauchi S."/>
            <person name="Poulain J."/>
            <person name="Riccioni C."/>
            <person name="Rubini A."/>
            <person name="Sitrit Y."/>
            <person name="Splivallo R."/>
            <person name="Traeger S."/>
            <person name="Wang M."/>
            <person name="Zifcakova L."/>
            <person name="Wipf D."/>
            <person name="Zambonelli A."/>
            <person name="Paolocci F."/>
            <person name="Nowrousian M."/>
            <person name="Ottonello S."/>
            <person name="Baldrian P."/>
            <person name="Spatafora J.W."/>
            <person name="Henrissat B."/>
            <person name="Nagy L.G."/>
            <person name="Aury J.M."/>
            <person name="Wincker P."/>
            <person name="Grigoriev I.V."/>
            <person name="Bonfante P."/>
            <person name="Martin F.M."/>
        </authorList>
    </citation>
    <scope>NUCLEOTIDE SEQUENCE [LARGE SCALE GENOMIC DNA]</scope>
    <source>
        <strain evidence="11 12">ATCC MYA-4762</strain>
    </source>
</reference>
<keyword evidence="7" id="KW-0175">Coiled coil</keyword>
<dbReference type="InterPro" id="IPR008685">
    <property type="entry name" value="Centromere_Mis12"/>
</dbReference>